<evidence type="ECO:0000256" key="5">
    <source>
        <dbReference type="ARBA" id="ARBA00022763"/>
    </source>
</evidence>
<dbReference type="EMBL" id="JAWDGP010006085">
    <property type="protein sequence ID" value="KAK3747467.1"/>
    <property type="molecule type" value="Genomic_DNA"/>
</dbReference>
<keyword evidence="7" id="KW-0269">Exonuclease</keyword>
<evidence type="ECO:0000256" key="6">
    <source>
        <dbReference type="ARBA" id="ARBA00022801"/>
    </source>
</evidence>
<keyword evidence="3" id="KW-0540">Nuclease</keyword>
<feature type="region of interest" description="Disordered" evidence="13">
    <location>
        <begin position="489"/>
        <end position="531"/>
    </location>
</feature>
<dbReference type="GO" id="GO:0036297">
    <property type="term" value="P:interstrand cross-link repair"/>
    <property type="evidence" value="ECO:0007669"/>
    <property type="project" value="TreeGrafter"/>
</dbReference>
<keyword evidence="10" id="KW-0539">Nucleus</keyword>
<feature type="compositionally biased region" description="Low complexity" evidence="13">
    <location>
        <begin position="491"/>
        <end position="515"/>
    </location>
</feature>
<dbReference type="GO" id="GO:0000723">
    <property type="term" value="P:telomere maintenance"/>
    <property type="evidence" value="ECO:0007669"/>
    <property type="project" value="TreeGrafter"/>
</dbReference>
<evidence type="ECO:0000256" key="4">
    <source>
        <dbReference type="ARBA" id="ARBA00022759"/>
    </source>
</evidence>
<dbReference type="GO" id="GO:0035312">
    <property type="term" value="F:5'-3' DNA exonuclease activity"/>
    <property type="evidence" value="ECO:0007669"/>
    <property type="project" value="TreeGrafter"/>
</dbReference>
<dbReference type="AlphaFoldDB" id="A0AAE0YJS9"/>
<comment type="similarity">
    <text evidence="2">Belongs to the DNA repair metallo-beta-lactamase (DRMBL) family.</text>
</comment>
<feature type="region of interest" description="Disordered" evidence="13">
    <location>
        <begin position="642"/>
        <end position="690"/>
    </location>
</feature>
<evidence type="ECO:0000256" key="13">
    <source>
        <dbReference type="SAM" id="MobiDB-lite"/>
    </source>
</evidence>
<evidence type="ECO:0000256" key="9">
    <source>
        <dbReference type="ARBA" id="ARBA00023204"/>
    </source>
</evidence>
<evidence type="ECO:0000313" key="16">
    <source>
        <dbReference type="Proteomes" id="UP001283361"/>
    </source>
</evidence>
<reference evidence="15" key="1">
    <citation type="journal article" date="2023" name="G3 (Bethesda)">
        <title>A reference genome for the long-term kleptoplast-retaining sea slug Elysia crispata morphotype clarki.</title>
        <authorList>
            <person name="Eastman K.E."/>
            <person name="Pendleton A.L."/>
            <person name="Shaikh M.A."/>
            <person name="Suttiyut T."/>
            <person name="Ogas R."/>
            <person name="Tomko P."/>
            <person name="Gavelis G."/>
            <person name="Widhalm J.R."/>
            <person name="Wisecaver J.H."/>
        </authorList>
    </citation>
    <scope>NUCLEOTIDE SEQUENCE</scope>
    <source>
        <strain evidence="15">ECLA1</strain>
    </source>
</reference>
<evidence type="ECO:0000256" key="2">
    <source>
        <dbReference type="ARBA" id="ARBA00010304"/>
    </source>
</evidence>
<keyword evidence="16" id="KW-1185">Reference proteome</keyword>
<keyword evidence="4" id="KW-0255">Endonuclease</keyword>
<gene>
    <name evidence="15" type="ORF">RRG08_015578</name>
</gene>
<dbReference type="GO" id="GO:0005634">
    <property type="term" value="C:nucleus"/>
    <property type="evidence" value="ECO:0007669"/>
    <property type="project" value="UniProtKB-SubCell"/>
</dbReference>
<proteinExistence type="inferred from homology"/>
<dbReference type="GO" id="GO:0006310">
    <property type="term" value="P:DNA recombination"/>
    <property type="evidence" value="ECO:0007669"/>
    <property type="project" value="UniProtKB-KW"/>
</dbReference>
<keyword evidence="9" id="KW-0234">DNA repair</keyword>
<evidence type="ECO:0000256" key="10">
    <source>
        <dbReference type="ARBA" id="ARBA00023242"/>
    </source>
</evidence>
<feature type="region of interest" description="Disordered" evidence="13">
    <location>
        <begin position="413"/>
        <end position="457"/>
    </location>
</feature>
<feature type="domain" description="DNA repair metallo-beta-lactamase" evidence="14">
    <location>
        <begin position="243"/>
        <end position="356"/>
    </location>
</feature>
<dbReference type="Gene3D" id="3.60.15.10">
    <property type="entry name" value="Ribonuclease Z/Hydroxyacylglutathione hydrolase-like"/>
    <property type="match status" value="1"/>
</dbReference>
<dbReference type="SUPFAM" id="SSF56281">
    <property type="entry name" value="Metallo-hydrolase/oxidoreductase"/>
    <property type="match status" value="1"/>
</dbReference>
<accession>A0AAE0YJS9</accession>
<dbReference type="GO" id="GO:0003684">
    <property type="term" value="F:damaged DNA binding"/>
    <property type="evidence" value="ECO:0007669"/>
    <property type="project" value="TreeGrafter"/>
</dbReference>
<dbReference type="InterPro" id="IPR036866">
    <property type="entry name" value="RibonucZ/Hydroxyglut_hydro"/>
</dbReference>
<sequence length="813" mass="90464">MSSFKGRMGSYPNICIDRFDGTNLRCTAFFLSHCHKDHMTGLDDKKFETAIKSRSNVFLYCSEITRLLLLADEEYKPLEKAVRVLEVGSRHLIKIPNDHVDRGGGEIAVTPISAGHCPGSVMFLFEGDKGTSLYTGDFRWEPNYSSTVTAFHTNDRVKEIDHLYIDSTFCVPAAMHIPSRVECAEATVSVVASWLERSPLHQVAFFCPARYGYEFLLRELATRLGVKIHVSPTKFSLYEQIPDLSGLFTSDPMNARVHACSPKLRTNSSSLPPCLSHAATKTKTDNKNDKTHQVLNIRPCAMWFTTKAGREALKRLTPLSPRGLQRVCYSMHSSYSEIQDLVSYLQPRHVWPNVIPASDHGPEQVQDRLNSFLEKSHPLRPRPPRAEEVQPKPIMRNLDLVNTVRRPQTSSLFRFVPNDSDSSEGCVFDSQSSTEDKALTPDMTGAKDYEKTGQPEPLDIVNLEKEEQLMVCPDTGGEEADSDLHLRLSQDSDSSQDSHQTQDTSQDSQNSKSTQHTPETPKKIGHPGDISLGLHCSYSTVKEKQGLECGPVSEKASESPNGRMEPGSVSQTDDTQDYLGKTHSPEFHKEYRVNCDEVSSKAAGQNIRLDSKPDQSEVDSDVINSSPVSQTKKFTSFLKGRPVKISPGISSSHPKFSNFSVSGHQQKSPKQSSTRLQSISGQLSQSEPPMLSVKRQLLTTQEPDLLESHVQKSAINEIISHHTRSKKQRLSPGSECVHGVIKNDCISSEQKNFLAASDSNPISKRLCKQNVYVIPSDSEETDEDSEKLLISSSSTGLKLKTNHSDFIDLTKDT</sequence>
<dbReference type="PANTHER" id="PTHR23240:SF8">
    <property type="entry name" value="PROTEIN ARTEMIS"/>
    <property type="match status" value="1"/>
</dbReference>
<evidence type="ECO:0000256" key="7">
    <source>
        <dbReference type="ARBA" id="ARBA00022839"/>
    </source>
</evidence>
<evidence type="ECO:0000256" key="12">
    <source>
        <dbReference type="ARBA" id="ARBA00042677"/>
    </source>
</evidence>
<dbReference type="PANTHER" id="PTHR23240">
    <property type="entry name" value="DNA CROSS-LINK REPAIR PROTEIN PSO2/SNM1-RELATED"/>
    <property type="match status" value="1"/>
</dbReference>
<comment type="subcellular location">
    <subcellularLocation>
        <location evidence="1">Nucleus</location>
    </subcellularLocation>
</comment>
<evidence type="ECO:0000256" key="3">
    <source>
        <dbReference type="ARBA" id="ARBA00022722"/>
    </source>
</evidence>
<keyword evidence="6" id="KW-0378">Hydrolase</keyword>
<dbReference type="InterPro" id="IPR011084">
    <property type="entry name" value="DRMBL"/>
</dbReference>
<protein>
    <recommendedName>
        <fullName evidence="11">Protein artemis</fullName>
    </recommendedName>
    <alternativeName>
        <fullName evidence="12">DNA cross-link repair 1C protein</fullName>
    </alternativeName>
</protein>
<feature type="region of interest" description="Disordered" evidence="13">
    <location>
        <begin position="603"/>
        <end position="626"/>
    </location>
</feature>
<dbReference type="GO" id="GO:0004519">
    <property type="term" value="F:endonuclease activity"/>
    <property type="evidence" value="ECO:0007669"/>
    <property type="project" value="UniProtKB-KW"/>
</dbReference>
<evidence type="ECO:0000256" key="11">
    <source>
        <dbReference type="ARBA" id="ARBA00039759"/>
    </source>
</evidence>
<dbReference type="Pfam" id="PF07522">
    <property type="entry name" value="DRMBL"/>
    <property type="match status" value="1"/>
</dbReference>
<evidence type="ECO:0000256" key="8">
    <source>
        <dbReference type="ARBA" id="ARBA00023172"/>
    </source>
</evidence>
<evidence type="ECO:0000313" key="15">
    <source>
        <dbReference type="EMBL" id="KAK3747467.1"/>
    </source>
</evidence>
<evidence type="ECO:0000256" key="1">
    <source>
        <dbReference type="ARBA" id="ARBA00004123"/>
    </source>
</evidence>
<dbReference type="Gene3D" id="3.40.50.12650">
    <property type="match status" value="1"/>
</dbReference>
<comment type="caution">
    <text evidence="15">The sequence shown here is derived from an EMBL/GenBank/DDBJ whole genome shotgun (WGS) entry which is preliminary data.</text>
</comment>
<name>A0AAE0YJS9_9GAST</name>
<feature type="compositionally biased region" description="Basic and acidic residues" evidence="13">
    <location>
        <begin position="434"/>
        <end position="453"/>
    </location>
</feature>
<evidence type="ECO:0000259" key="14">
    <source>
        <dbReference type="Pfam" id="PF07522"/>
    </source>
</evidence>
<feature type="region of interest" description="Disordered" evidence="13">
    <location>
        <begin position="543"/>
        <end position="586"/>
    </location>
</feature>
<feature type="compositionally biased region" description="Polar residues" evidence="13">
    <location>
        <begin position="648"/>
        <end position="687"/>
    </location>
</feature>
<keyword evidence="5" id="KW-0227">DNA damage</keyword>
<dbReference type="Proteomes" id="UP001283361">
    <property type="component" value="Unassembled WGS sequence"/>
</dbReference>
<keyword evidence="8" id="KW-0233">DNA recombination</keyword>
<dbReference type="GO" id="GO:0006303">
    <property type="term" value="P:double-strand break repair via nonhomologous end joining"/>
    <property type="evidence" value="ECO:0007669"/>
    <property type="project" value="TreeGrafter"/>
</dbReference>
<organism evidence="15 16">
    <name type="scientific">Elysia crispata</name>
    <name type="common">lettuce slug</name>
    <dbReference type="NCBI Taxonomy" id="231223"/>
    <lineage>
        <taxon>Eukaryota</taxon>
        <taxon>Metazoa</taxon>
        <taxon>Spiralia</taxon>
        <taxon>Lophotrochozoa</taxon>
        <taxon>Mollusca</taxon>
        <taxon>Gastropoda</taxon>
        <taxon>Heterobranchia</taxon>
        <taxon>Euthyneura</taxon>
        <taxon>Panpulmonata</taxon>
        <taxon>Sacoglossa</taxon>
        <taxon>Placobranchoidea</taxon>
        <taxon>Plakobranchidae</taxon>
        <taxon>Elysia</taxon>
    </lineage>
</organism>